<keyword evidence="1" id="KW-0732">Signal</keyword>
<evidence type="ECO:0000256" key="1">
    <source>
        <dbReference type="SAM" id="SignalP"/>
    </source>
</evidence>
<protein>
    <recommendedName>
        <fullName evidence="2">SnoaL-like domain-containing protein</fullName>
    </recommendedName>
</protein>
<evidence type="ECO:0000259" key="2">
    <source>
        <dbReference type="Pfam" id="PF13577"/>
    </source>
</evidence>
<organism evidence="3 4">
    <name type="scientific">Oidiodendron maius (strain Zn)</name>
    <dbReference type="NCBI Taxonomy" id="913774"/>
    <lineage>
        <taxon>Eukaryota</taxon>
        <taxon>Fungi</taxon>
        <taxon>Dikarya</taxon>
        <taxon>Ascomycota</taxon>
        <taxon>Pezizomycotina</taxon>
        <taxon>Leotiomycetes</taxon>
        <taxon>Leotiomycetes incertae sedis</taxon>
        <taxon>Myxotrichaceae</taxon>
        <taxon>Oidiodendron</taxon>
    </lineage>
</organism>
<keyword evidence="4" id="KW-1185">Reference proteome</keyword>
<dbReference type="SUPFAM" id="SSF54427">
    <property type="entry name" value="NTF2-like"/>
    <property type="match status" value="1"/>
</dbReference>
<dbReference type="InterPro" id="IPR032710">
    <property type="entry name" value="NTF2-like_dom_sf"/>
</dbReference>
<dbReference type="HOGENOM" id="CLU_106738_2_0_1"/>
<dbReference type="AlphaFoldDB" id="A0A0C3HT26"/>
<dbReference type="InParanoid" id="A0A0C3HT26"/>
<evidence type="ECO:0000313" key="3">
    <source>
        <dbReference type="EMBL" id="KIN05417.1"/>
    </source>
</evidence>
<dbReference type="EMBL" id="KN832872">
    <property type="protein sequence ID" value="KIN05417.1"/>
    <property type="molecule type" value="Genomic_DNA"/>
</dbReference>
<name>A0A0C3HT26_OIDMZ</name>
<dbReference type="OrthoDB" id="2148716at2759"/>
<feature type="chain" id="PRO_5002178594" description="SnoaL-like domain-containing protein" evidence="1">
    <location>
        <begin position="21"/>
        <end position="189"/>
    </location>
</feature>
<gene>
    <name evidence="3" type="ORF">OIDMADRAFT_158021</name>
</gene>
<reference evidence="3 4" key="1">
    <citation type="submission" date="2014-04" db="EMBL/GenBank/DDBJ databases">
        <authorList>
            <consortium name="DOE Joint Genome Institute"/>
            <person name="Kuo A."/>
            <person name="Martino E."/>
            <person name="Perotto S."/>
            <person name="Kohler A."/>
            <person name="Nagy L.G."/>
            <person name="Floudas D."/>
            <person name="Copeland A."/>
            <person name="Barry K.W."/>
            <person name="Cichocki N."/>
            <person name="Veneault-Fourrey C."/>
            <person name="LaButti K."/>
            <person name="Lindquist E.A."/>
            <person name="Lipzen A."/>
            <person name="Lundell T."/>
            <person name="Morin E."/>
            <person name="Murat C."/>
            <person name="Sun H."/>
            <person name="Tunlid A."/>
            <person name="Henrissat B."/>
            <person name="Grigoriev I.V."/>
            <person name="Hibbett D.S."/>
            <person name="Martin F."/>
            <person name="Nordberg H.P."/>
            <person name="Cantor M.N."/>
            <person name="Hua S.X."/>
        </authorList>
    </citation>
    <scope>NUCLEOTIDE SEQUENCE [LARGE SCALE GENOMIC DNA]</scope>
    <source>
        <strain evidence="3 4">Zn</strain>
    </source>
</reference>
<evidence type="ECO:0000313" key="4">
    <source>
        <dbReference type="Proteomes" id="UP000054321"/>
    </source>
</evidence>
<dbReference type="InterPro" id="IPR037401">
    <property type="entry name" value="SnoaL-like"/>
</dbReference>
<accession>A0A0C3HT26</accession>
<dbReference type="Pfam" id="PF13577">
    <property type="entry name" value="SnoaL_4"/>
    <property type="match status" value="1"/>
</dbReference>
<feature type="domain" description="SnoaL-like" evidence="2">
    <location>
        <begin position="51"/>
        <end position="173"/>
    </location>
</feature>
<feature type="signal peptide" evidence="1">
    <location>
        <begin position="1"/>
        <end position="20"/>
    </location>
</feature>
<proteinExistence type="predicted"/>
<reference evidence="4" key="2">
    <citation type="submission" date="2015-01" db="EMBL/GenBank/DDBJ databases">
        <title>Evolutionary Origins and Diversification of the Mycorrhizal Mutualists.</title>
        <authorList>
            <consortium name="DOE Joint Genome Institute"/>
            <consortium name="Mycorrhizal Genomics Consortium"/>
            <person name="Kohler A."/>
            <person name="Kuo A."/>
            <person name="Nagy L.G."/>
            <person name="Floudas D."/>
            <person name="Copeland A."/>
            <person name="Barry K.W."/>
            <person name="Cichocki N."/>
            <person name="Veneault-Fourrey C."/>
            <person name="LaButti K."/>
            <person name="Lindquist E.A."/>
            <person name="Lipzen A."/>
            <person name="Lundell T."/>
            <person name="Morin E."/>
            <person name="Murat C."/>
            <person name="Riley R."/>
            <person name="Ohm R."/>
            <person name="Sun H."/>
            <person name="Tunlid A."/>
            <person name="Henrissat B."/>
            <person name="Grigoriev I.V."/>
            <person name="Hibbett D.S."/>
            <person name="Martin F."/>
        </authorList>
    </citation>
    <scope>NUCLEOTIDE SEQUENCE [LARGE SCALE GENOMIC DNA]</scope>
    <source>
        <strain evidence="4">Zn</strain>
    </source>
</reference>
<dbReference type="Proteomes" id="UP000054321">
    <property type="component" value="Unassembled WGS sequence"/>
</dbReference>
<dbReference type="Gene3D" id="3.10.450.50">
    <property type="match status" value="1"/>
</dbReference>
<sequence>MHLSISFYAALLGLSASVAAGSAPLTSGQPVPQFDLPYAFQGAEYVASPSDVDALRNTLALYPLAIDGKNFPALGLVFATNAVANYTAPLNVLTPLSTIESALEASLAPVTTQHSFGTQAIDILSPNTAVSVTYFTATHFGIGQFAGQIVTAYGQYQDVWDKQEDKSWRISYRNLVYMGPFIGNLSIFT</sequence>